<feature type="region of interest" description="Disordered" evidence="2">
    <location>
        <begin position="572"/>
        <end position="592"/>
    </location>
</feature>
<evidence type="ECO:0000313" key="3">
    <source>
        <dbReference type="EMBL" id="KWZ42322.1"/>
    </source>
</evidence>
<evidence type="ECO:0000256" key="1">
    <source>
        <dbReference type="NCBIfam" id="TIGR03369"/>
    </source>
</evidence>
<protein>
    <recommendedName>
        <fullName evidence="1">Cellulose biosynthesis protein BcsE</fullName>
    </recommendedName>
</protein>
<dbReference type="EMBL" id="LNJQ01000001">
    <property type="protein sequence ID" value="KWZ42322.1"/>
    <property type="molecule type" value="Genomic_DNA"/>
</dbReference>
<evidence type="ECO:0000256" key="2">
    <source>
        <dbReference type="SAM" id="MobiDB-lite"/>
    </source>
</evidence>
<comment type="caution">
    <text evidence="3">The sequence shown here is derived from an EMBL/GenBank/DDBJ whole genome shotgun (WGS) entry which is preliminary data.</text>
</comment>
<organism evidence="3 4">
    <name type="scientific">Burkholderia savannae</name>
    <dbReference type="NCBI Taxonomy" id="1637837"/>
    <lineage>
        <taxon>Bacteria</taxon>
        <taxon>Pseudomonadati</taxon>
        <taxon>Pseudomonadota</taxon>
        <taxon>Betaproteobacteria</taxon>
        <taxon>Burkholderiales</taxon>
        <taxon>Burkholderiaceae</taxon>
        <taxon>Burkholderia</taxon>
        <taxon>pseudomallei group</taxon>
    </lineage>
</organism>
<proteinExistence type="predicted"/>
<accession>A0ABR5TBD5</accession>
<dbReference type="RefSeq" id="WP_060821610.1">
    <property type="nucleotide sequence ID" value="NZ_LNJQ01000001.1"/>
</dbReference>
<gene>
    <name evidence="3" type="ORF">WS72_05155</name>
</gene>
<sequence>MNTESDSARYSTLGARLLAGVRAFGRTRTPPAGADWGRLAIDALPGEWTKLEPGGLYAVYAAARTPGCDALVWESARQAGARDVTVVLACDARSASARLRERGFANAARGWPRRLNVLAMPVRSGGEAGKTGETGEAVKSPFAALAGGLAALKRFGFRANALYFVEGAERWFDWSDPAALAEEGRALAAWCLARRIAVVLLLGDASPDGASGQARDAAPDDRPIVRDARRAQLGGFHRACAGVAQLQRSHGELLWVVDFWRTRGALATGEARALRFTPAGRLTAADDSAADAREAQRLAADEARVVVSRAVVGNETWTPDEWEVVSDNDAVLAACTAAHAATAVLAYAGHAQLEALCAIVHALRRGCGGALKIVVVERGEVLRHHFELLMLSLGANQVIARDLPHARVLAVLRSLQGQLYARPVPSDYRAALAALLGEGALGYLPVGAFCLHVRAVLERSAALVLPHALVKLTLLPGVAHADALRACVPRRAGDVLTADAQHVYLFLFACELPDVRRVLDRLFQVPVERVSDRIVHLANESIKLELDRLLAANRRAPIADYSDLFPRAHAARPADEPIAEKPSADTAGRRSDAIEACASAPAAVSPPPEAAVRHLGDATRFAMPLRDPKGRP</sequence>
<dbReference type="Proteomes" id="UP000070255">
    <property type="component" value="Unassembled WGS sequence"/>
</dbReference>
<keyword evidence="4" id="KW-1185">Reference proteome</keyword>
<dbReference type="InterPro" id="IPR017745">
    <property type="entry name" value="BcsE"/>
</dbReference>
<name>A0ABR5TBD5_9BURK</name>
<dbReference type="NCBIfam" id="TIGR03369">
    <property type="entry name" value="cellulose_bcsE"/>
    <property type="match status" value="1"/>
</dbReference>
<evidence type="ECO:0000313" key="4">
    <source>
        <dbReference type="Proteomes" id="UP000070255"/>
    </source>
</evidence>
<reference evidence="3 4" key="1">
    <citation type="submission" date="2015-11" db="EMBL/GenBank/DDBJ databases">
        <authorList>
            <person name="Sahl J."/>
            <person name="Wagner D."/>
            <person name="Keim P."/>
        </authorList>
    </citation>
    <scope>NUCLEOTIDE SEQUENCE [LARGE SCALE GENOMIC DNA]</scope>
    <source>
        <strain evidence="3 4">BDU18</strain>
    </source>
</reference>
<dbReference type="Pfam" id="PF10995">
    <property type="entry name" value="CBP_BcsE"/>
    <property type="match status" value="1"/>
</dbReference>